<dbReference type="InParanoid" id="W7XI58"/>
<dbReference type="GeneID" id="24437541"/>
<keyword evidence="1 2" id="KW-0812">Transmembrane</keyword>
<dbReference type="RefSeq" id="XP_012654421.1">
    <property type="nucleotide sequence ID" value="XM_012798967.1"/>
</dbReference>
<evidence type="ECO:0000313" key="2">
    <source>
        <dbReference type="EMBL" id="EWS73024.1"/>
    </source>
</evidence>
<dbReference type="KEGG" id="tet:TTHERM_000149389"/>
<reference evidence="3" key="1">
    <citation type="journal article" date="2006" name="PLoS Biol.">
        <title>Macronuclear genome sequence of the ciliate Tetrahymena thermophila, a model eukaryote.</title>
        <authorList>
            <person name="Eisen J.A."/>
            <person name="Coyne R.S."/>
            <person name="Wu M."/>
            <person name="Wu D."/>
            <person name="Thiagarajan M."/>
            <person name="Wortman J.R."/>
            <person name="Badger J.H."/>
            <person name="Ren Q."/>
            <person name="Amedeo P."/>
            <person name="Jones K.M."/>
            <person name="Tallon L.J."/>
            <person name="Delcher A.L."/>
            <person name="Salzberg S.L."/>
            <person name="Silva J.C."/>
            <person name="Haas B.J."/>
            <person name="Majoros W.H."/>
            <person name="Farzad M."/>
            <person name="Carlton J.M."/>
            <person name="Smith R.K. Jr."/>
            <person name="Garg J."/>
            <person name="Pearlman R.E."/>
            <person name="Karrer K.M."/>
            <person name="Sun L."/>
            <person name="Manning G."/>
            <person name="Elde N.C."/>
            <person name="Turkewitz A.P."/>
            <person name="Asai D.J."/>
            <person name="Wilkes D.E."/>
            <person name="Wang Y."/>
            <person name="Cai H."/>
            <person name="Collins K."/>
            <person name="Stewart B.A."/>
            <person name="Lee S.R."/>
            <person name="Wilamowska K."/>
            <person name="Weinberg Z."/>
            <person name="Ruzzo W.L."/>
            <person name="Wloga D."/>
            <person name="Gaertig J."/>
            <person name="Frankel J."/>
            <person name="Tsao C.-C."/>
            <person name="Gorovsky M.A."/>
            <person name="Keeling P.J."/>
            <person name="Waller R.F."/>
            <person name="Patron N.J."/>
            <person name="Cherry J.M."/>
            <person name="Stover N.A."/>
            <person name="Krieger C.J."/>
            <person name="del Toro C."/>
            <person name="Ryder H.F."/>
            <person name="Williamson S.C."/>
            <person name="Barbeau R.A."/>
            <person name="Hamilton E.P."/>
            <person name="Orias E."/>
        </authorList>
    </citation>
    <scope>NUCLEOTIDE SEQUENCE [LARGE SCALE GENOMIC DNA]</scope>
    <source>
        <strain evidence="3">SB210</strain>
    </source>
</reference>
<feature type="transmembrane region" description="Helical" evidence="1">
    <location>
        <begin position="163"/>
        <end position="181"/>
    </location>
</feature>
<keyword evidence="1" id="KW-0472">Membrane</keyword>
<evidence type="ECO:0000256" key="1">
    <source>
        <dbReference type="SAM" id="Phobius"/>
    </source>
</evidence>
<sequence>MIIEACLDETTRNSRLNIDQNIARNQFPYELETYDTVYMFQYSIYFYVSIIVRYTLKLLMSLGQSQYELQPKKEKILFKQTIVKKGTSQYQDNLKVNKYLFKENITALHEGKKFYRLPTRIIDSLQLQRLEDRSLKVQLQAQFYTFGNVASIKQAPKLLQKRLTVYYILILSNALSLVLSSL</sequence>
<evidence type="ECO:0000313" key="3">
    <source>
        <dbReference type="Proteomes" id="UP000009168"/>
    </source>
</evidence>
<protein>
    <submittedName>
        <fullName evidence="2">Transmembrane protein, putative</fullName>
    </submittedName>
</protein>
<keyword evidence="3" id="KW-1185">Reference proteome</keyword>
<dbReference type="EMBL" id="GG662603">
    <property type="protein sequence ID" value="EWS73024.1"/>
    <property type="molecule type" value="Genomic_DNA"/>
</dbReference>
<feature type="transmembrane region" description="Helical" evidence="1">
    <location>
        <begin position="37"/>
        <end position="56"/>
    </location>
</feature>
<gene>
    <name evidence="2" type="ORF">TTHERM_000149389</name>
</gene>
<dbReference type="Proteomes" id="UP000009168">
    <property type="component" value="Unassembled WGS sequence"/>
</dbReference>
<organism evidence="2 3">
    <name type="scientific">Tetrahymena thermophila (strain SB210)</name>
    <dbReference type="NCBI Taxonomy" id="312017"/>
    <lineage>
        <taxon>Eukaryota</taxon>
        <taxon>Sar</taxon>
        <taxon>Alveolata</taxon>
        <taxon>Ciliophora</taxon>
        <taxon>Intramacronucleata</taxon>
        <taxon>Oligohymenophorea</taxon>
        <taxon>Hymenostomatida</taxon>
        <taxon>Tetrahymenina</taxon>
        <taxon>Tetrahymenidae</taxon>
        <taxon>Tetrahymena</taxon>
    </lineage>
</organism>
<keyword evidence="1" id="KW-1133">Transmembrane helix</keyword>
<name>W7XI58_TETTS</name>
<accession>W7XI58</accession>
<dbReference type="AlphaFoldDB" id="W7XI58"/>
<proteinExistence type="predicted"/>